<gene>
    <name evidence="1" type="ORF">KC19_2G045100</name>
</gene>
<dbReference type="EMBL" id="CM026422">
    <property type="protein sequence ID" value="KAG0585862.1"/>
    <property type="molecule type" value="Genomic_DNA"/>
</dbReference>
<accession>A0A8T0IRT8</accession>
<comment type="caution">
    <text evidence="1">The sequence shown here is derived from an EMBL/GenBank/DDBJ whole genome shotgun (WGS) entry which is preliminary data.</text>
</comment>
<organism evidence="1 2">
    <name type="scientific">Ceratodon purpureus</name>
    <name type="common">Fire moss</name>
    <name type="synonym">Dicranum purpureum</name>
    <dbReference type="NCBI Taxonomy" id="3225"/>
    <lineage>
        <taxon>Eukaryota</taxon>
        <taxon>Viridiplantae</taxon>
        <taxon>Streptophyta</taxon>
        <taxon>Embryophyta</taxon>
        <taxon>Bryophyta</taxon>
        <taxon>Bryophytina</taxon>
        <taxon>Bryopsida</taxon>
        <taxon>Dicranidae</taxon>
        <taxon>Pseudoditrichales</taxon>
        <taxon>Ditrichaceae</taxon>
        <taxon>Ceratodon</taxon>
    </lineage>
</organism>
<reference evidence="1" key="1">
    <citation type="submission" date="2020-06" db="EMBL/GenBank/DDBJ databases">
        <title>WGS assembly of Ceratodon purpureus strain R40.</title>
        <authorList>
            <person name="Carey S.B."/>
            <person name="Jenkins J."/>
            <person name="Shu S."/>
            <person name="Lovell J.T."/>
            <person name="Sreedasyam A."/>
            <person name="Maumus F."/>
            <person name="Tiley G.P."/>
            <person name="Fernandez-Pozo N."/>
            <person name="Barry K."/>
            <person name="Chen C."/>
            <person name="Wang M."/>
            <person name="Lipzen A."/>
            <person name="Daum C."/>
            <person name="Saski C.A."/>
            <person name="Payton A.C."/>
            <person name="Mcbreen J.C."/>
            <person name="Conrad R.E."/>
            <person name="Kollar L.M."/>
            <person name="Olsson S."/>
            <person name="Huttunen S."/>
            <person name="Landis J.B."/>
            <person name="Wickett N.J."/>
            <person name="Johnson M.G."/>
            <person name="Rensing S.A."/>
            <person name="Grimwood J."/>
            <person name="Schmutz J."/>
            <person name="Mcdaniel S.F."/>
        </authorList>
    </citation>
    <scope>NUCLEOTIDE SEQUENCE</scope>
    <source>
        <strain evidence="1">R40</strain>
    </source>
</reference>
<sequence length="103" mass="11477">MAAQLHAVCANIHSPCCSYSGPARCRSTTVTSGGAALRNSVKSLQLSRSSSSFLSCIRTHRQSGLFPPRRIAGKLSLSFLYWRVDRIFLRRLDIQAHVRFLAR</sequence>
<protein>
    <submittedName>
        <fullName evidence="1">Uncharacterized protein</fullName>
    </submittedName>
</protein>
<keyword evidence="2" id="KW-1185">Reference proteome</keyword>
<name>A0A8T0IRT8_CERPU</name>
<evidence type="ECO:0000313" key="1">
    <source>
        <dbReference type="EMBL" id="KAG0585862.1"/>
    </source>
</evidence>
<proteinExistence type="predicted"/>
<dbReference type="Proteomes" id="UP000822688">
    <property type="component" value="Chromosome 2"/>
</dbReference>
<evidence type="ECO:0000313" key="2">
    <source>
        <dbReference type="Proteomes" id="UP000822688"/>
    </source>
</evidence>
<dbReference type="AlphaFoldDB" id="A0A8T0IRT8"/>